<evidence type="ECO:0000259" key="5">
    <source>
        <dbReference type="SMART" id="SM00479"/>
    </source>
</evidence>
<sequence length="190" mass="22015">MIDCGPLMTGLDYDNDHIIEICCVLTDKDLNIIEDKGFESVIHYPKDTMDKMGAWCVKQHGESGLTEKVIKSTNTLAEVEEKLFKYLSEHIGRSNRGVLAGNSVHIDRIFLTKEFPKVINYLHYRQVDVSTIREVGNRHNPELMSKVPEKKHNHTARDDILESIDELRWYYKNYLIAPRELPSDTKLQKN</sequence>
<dbReference type="SMART" id="SM00479">
    <property type="entry name" value="EXOIII"/>
    <property type="match status" value="1"/>
</dbReference>
<dbReference type="CDD" id="cd06135">
    <property type="entry name" value="Orn"/>
    <property type="match status" value="1"/>
</dbReference>
<dbReference type="InterPro" id="IPR013520">
    <property type="entry name" value="Ribonucl_H"/>
</dbReference>
<dbReference type="OrthoDB" id="270189at2759"/>
<dbReference type="EMBL" id="CABVLU010000001">
    <property type="protein sequence ID" value="VVT46718.1"/>
    <property type="molecule type" value="Genomic_DNA"/>
</dbReference>
<dbReference type="InterPro" id="IPR022894">
    <property type="entry name" value="Oligoribonuclease"/>
</dbReference>
<evidence type="ECO:0000313" key="6">
    <source>
        <dbReference type="EMBL" id="VVT46718.1"/>
    </source>
</evidence>
<gene>
    <name evidence="6" type="ORF">SAPINGB_P001352</name>
</gene>
<accession>A0A5E8B5T6</accession>
<name>A0A5E8B5T6_9ASCO</name>
<keyword evidence="2" id="KW-0540">Nuclease</keyword>
<dbReference type="PANTHER" id="PTHR11046:SF0">
    <property type="entry name" value="OLIGORIBONUCLEASE, MITOCHONDRIAL"/>
    <property type="match status" value="1"/>
</dbReference>
<reference evidence="6 7" key="1">
    <citation type="submission" date="2019-09" db="EMBL/GenBank/DDBJ databases">
        <authorList>
            <person name="Brejova B."/>
        </authorList>
    </citation>
    <scope>NUCLEOTIDE SEQUENCE [LARGE SCALE GENOMIC DNA]</scope>
</reference>
<feature type="domain" description="Exonuclease" evidence="5">
    <location>
        <begin position="8"/>
        <end position="176"/>
    </location>
</feature>
<protein>
    <recommendedName>
        <fullName evidence="5">Exonuclease domain-containing protein</fullName>
    </recommendedName>
</protein>
<keyword evidence="4" id="KW-0269">Exonuclease</keyword>
<dbReference type="GO" id="GO:0003676">
    <property type="term" value="F:nucleic acid binding"/>
    <property type="evidence" value="ECO:0007669"/>
    <property type="project" value="InterPro"/>
</dbReference>
<dbReference type="InterPro" id="IPR036397">
    <property type="entry name" value="RNaseH_sf"/>
</dbReference>
<dbReference type="AlphaFoldDB" id="A0A5E8B5T6"/>
<dbReference type="Proteomes" id="UP000398389">
    <property type="component" value="Unassembled WGS sequence"/>
</dbReference>
<keyword evidence="7" id="KW-1185">Reference proteome</keyword>
<dbReference type="GO" id="GO:0005739">
    <property type="term" value="C:mitochondrion"/>
    <property type="evidence" value="ECO:0007669"/>
    <property type="project" value="TreeGrafter"/>
</dbReference>
<evidence type="ECO:0000256" key="4">
    <source>
        <dbReference type="ARBA" id="ARBA00022839"/>
    </source>
</evidence>
<proteinExistence type="inferred from homology"/>
<evidence type="ECO:0000313" key="7">
    <source>
        <dbReference type="Proteomes" id="UP000398389"/>
    </source>
</evidence>
<dbReference type="InterPro" id="IPR012337">
    <property type="entry name" value="RNaseH-like_sf"/>
</dbReference>
<keyword evidence="3" id="KW-0378">Hydrolase</keyword>
<dbReference type="Pfam" id="PF00929">
    <property type="entry name" value="RNase_T"/>
    <property type="match status" value="1"/>
</dbReference>
<dbReference type="GeneID" id="43580175"/>
<dbReference type="PANTHER" id="PTHR11046">
    <property type="entry name" value="OLIGORIBONUCLEASE, MITOCHONDRIAL"/>
    <property type="match status" value="1"/>
</dbReference>
<dbReference type="NCBIfam" id="NF003765">
    <property type="entry name" value="PRK05359.1"/>
    <property type="match status" value="1"/>
</dbReference>
<evidence type="ECO:0000256" key="2">
    <source>
        <dbReference type="ARBA" id="ARBA00022722"/>
    </source>
</evidence>
<evidence type="ECO:0000256" key="1">
    <source>
        <dbReference type="ARBA" id="ARBA00009921"/>
    </source>
</evidence>
<comment type="similarity">
    <text evidence="1">Belongs to the oligoribonuclease family.</text>
</comment>
<organism evidence="6 7">
    <name type="scientific">Magnusiomyces paraingens</name>
    <dbReference type="NCBI Taxonomy" id="2606893"/>
    <lineage>
        <taxon>Eukaryota</taxon>
        <taxon>Fungi</taxon>
        <taxon>Dikarya</taxon>
        <taxon>Ascomycota</taxon>
        <taxon>Saccharomycotina</taxon>
        <taxon>Dipodascomycetes</taxon>
        <taxon>Dipodascales</taxon>
        <taxon>Dipodascaceae</taxon>
        <taxon>Magnusiomyces</taxon>
    </lineage>
</organism>
<dbReference type="GO" id="GO:0000175">
    <property type="term" value="F:3'-5'-RNA exonuclease activity"/>
    <property type="evidence" value="ECO:0007669"/>
    <property type="project" value="InterPro"/>
</dbReference>
<dbReference type="SUPFAM" id="SSF53098">
    <property type="entry name" value="Ribonuclease H-like"/>
    <property type="match status" value="1"/>
</dbReference>
<dbReference type="RefSeq" id="XP_031851966.1">
    <property type="nucleotide sequence ID" value="XM_031996075.1"/>
</dbReference>
<dbReference type="Gene3D" id="3.30.420.10">
    <property type="entry name" value="Ribonuclease H-like superfamily/Ribonuclease H"/>
    <property type="match status" value="1"/>
</dbReference>
<evidence type="ECO:0000256" key="3">
    <source>
        <dbReference type="ARBA" id="ARBA00022801"/>
    </source>
</evidence>